<evidence type="ECO:0000313" key="1">
    <source>
        <dbReference type="EMBL" id="KAG0562330.1"/>
    </source>
</evidence>
<evidence type="ECO:0000313" key="2">
    <source>
        <dbReference type="Proteomes" id="UP000822688"/>
    </source>
</evidence>
<name>A0A8T0GTJ8_CERPU</name>
<dbReference type="AlphaFoldDB" id="A0A8T0GTJ8"/>
<dbReference type="EMBL" id="CM026430">
    <property type="protein sequence ID" value="KAG0562330.1"/>
    <property type="molecule type" value="Genomic_DNA"/>
</dbReference>
<comment type="caution">
    <text evidence="1">The sequence shown here is derived from an EMBL/GenBank/DDBJ whole genome shotgun (WGS) entry which is preliminary data.</text>
</comment>
<proteinExistence type="predicted"/>
<gene>
    <name evidence="1" type="ORF">KC19_9G137700</name>
</gene>
<keyword evidence="2" id="KW-1185">Reference proteome</keyword>
<reference evidence="1" key="1">
    <citation type="submission" date="2020-06" db="EMBL/GenBank/DDBJ databases">
        <title>WGS assembly of Ceratodon purpureus strain R40.</title>
        <authorList>
            <person name="Carey S.B."/>
            <person name="Jenkins J."/>
            <person name="Shu S."/>
            <person name="Lovell J.T."/>
            <person name="Sreedasyam A."/>
            <person name="Maumus F."/>
            <person name="Tiley G.P."/>
            <person name="Fernandez-Pozo N."/>
            <person name="Barry K."/>
            <person name="Chen C."/>
            <person name="Wang M."/>
            <person name="Lipzen A."/>
            <person name="Daum C."/>
            <person name="Saski C.A."/>
            <person name="Payton A.C."/>
            <person name="Mcbreen J.C."/>
            <person name="Conrad R.E."/>
            <person name="Kollar L.M."/>
            <person name="Olsson S."/>
            <person name="Huttunen S."/>
            <person name="Landis J.B."/>
            <person name="Wickett N.J."/>
            <person name="Johnson M.G."/>
            <person name="Rensing S.A."/>
            <person name="Grimwood J."/>
            <person name="Schmutz J."/>
            <person name="Mcdaniel S.F."/>
        </authorList>
    </citation>
    <scope>NUCLEOTIDE SEQUENCE</scope>
    <source>
        <strain evidence="1">R40</strain>
    </source>
</reference>
<organism evidence="1 2">
    <name type="scientific">Ceratodon purpureus</name>
    <name type="common">Fire moss</name>
    <name type="synonym">Dicranum purpureum</name>
    <dbReference type="NCBI Taxonomy" id="3225"/>
    <lineage>
        <taxon>Eukaryota</taxon>
        <taxon>Viridiplantae</taxon>
        <taxon>Streptophyta</taxon>
        <taxon>Embryophyta</taxon>
        <taxon>Bryophyta</taxon>
        <taxon>Bryophytina</taxon>
        <taxon>Bryopsida</taxon>
        <taxon>Dicranidae</taxon>
        <taxon>Pseudoditrichales</taxon>
        <taxon>Ditrichaceae</taxon>
        <taxon>Ceratodon</taxon>
    </lineage>
</organism>
<sequence>MLRLFYGQNRRLHSATRFFMRLSRGRPPGSPFDLLSFHVGGGPSLLGLGSSFLLSGSRLLNGEWNLSCGLTYEPHALALTRTLN</sequence>
<protein>
    <submittedName>
        <fullName evidence="1">Uncharacterized protein</fullName>
    </submittedName>
</protein>
<dbReference type="Proteomes" id="UP000822688">
    <property type="component" value="Chromosome 9"/>
</dbReference>
<accession>A0A8T0GTJ8</accession>